<evidence type="ECO:0000259" key="1">
    <source>
        <dbReference type="Pfam" id="PF13953"/>
    </source>
</evidence>
<reference evidence="2" key="2">
    <citation type="journal article" date="2022" name="Syst. Appl. Microbiol.">
        <title>Physiological and genomic characterisation of Luteimonas fraxinea sp. nov., a bacterial species associated with trees tolerant to ash dieback.</title>
        <authorList>
            <person name="Ulrich K."/>
            <person name="Becker R."/>
            <person name="Behrendt U."/>
            <person name="Kube M."/>
            <person name="Schneck V."/>
            <person name="Ulrich A."/>
        </authorList>
    </citation>
    <scope>NUCLEOTIDE SEQUENCE</scope>
    <source>
        <strain evidence="2">A1P009</strain>
    </source>
</reference>
<dbReference type="Pfam" id="PF13953">
    <property type="entry name" value="PapC_C"/>
    <property type="match status" value="1"/>
</dbReference>
<comment type="caution">
    <text evidence="2">The sequence shown here is derived from an EMBL/GenBank/DDBJ whole genome shotgun (WGS) entry which is preliminary data.</text>
</comment>
<dbReference type="InterPro" id="IPR000015">
    <property type="entry name" value="Fimb_usher"/>
</dbReference>
<name>A0ABS8UIB5_9GAMM</name>
<dbReference type="PANTHER" id="PTHR30451">
    <property type="entry name" value="OUTER MEMBRANE USHER PROTEIN"/>
    <property type="match status" value="1"/>
</dbReference>
<reference evidence="2" key="1">
    <citation type="submission" date="2021-12" db="EMBL/GenBank/DDBJ databases">
        <authorList>
            <person name="Ulrich A."/>
        </authorList>
    </citation>
    <scope>NUCLEOTIDE SEQUENCE</scope>
    <source>
        <strain evidence="2">A1P009</strain>
    </source>
</reference>
<dbReference type="Gene3D" id="2.60.40.2610">
    <property type="entry name" value="Outer membrane usher protein FimD, plug domain"/>
    <property type="match status" value="1"/>
</dbReference>
<dbReference type="InterPro" id="IPR043142">
    <property type="entry name" value="PapC-like_C_sf"/>
</dbReference>
<gene>
    <name evidence="2" type="ORF">LTT95_17915</name>
</gene>
<dbReference type="Pfam" id="PF00577">
    <property type="entry name" value="Usher"/>
    <property type="match status" value="2"/>
</dbReference>
<dbReference type="Gene3D" id="2.60.40.3110">
    <property type="match status" value="1"/>
</dbReference>
<dbReference type="Gene3D" id="2.60.40.2070">
    <property type="match status" value="1"/>
</dbReference>
<organism evidence="2 3">
    <name type="scientific">Luteimonas fraxinea</name>
    <dbReference type="NCBI Taxonomy" id="2901869"/>
    <lineage>
        <taxon>Bacteria</taxon>
        <taxon>Pseudomonadati</taxon>
        <taxon>Pseudomonadota</taxon>
        <taxon>Gammaproteobacteria</taxon>
        <taxon>Lysobacterales</taxon>
        <taxon>Lysobacteraceae</taxon>
        <taxon>Luteimonas</taxon>
    </lineage>
</organism>
<feature type="domain" description="PapC-like C-terminal" evidence="1">
    <location>
        <begin position="721"/>
        <end position="784"/>
    </location>
</feature>
<dbReference type="PANTHER" id="PTHR30451:SF5">
    <property type="entry name" value="SLR0019 PROTEIN"/>
    <property type="match status" value="1"/>
</dbReference>
<dbReference type="InterPro" id="IPR025949">
    <property type="entry name" value="PapC-like_C"/>
</dbReference>
<sequence length="806" mass="86012">MASRRRVRWHRIADVLLLGVIATPAWANGGLAALPAHALDRPSAIQPDADIALRLAVTLNQTPQSRLLPFVSRAGRLHADAGTLRAMGFSLAASNTTGLLPLDAIPGAQVRYDSATQHVSIDAPLSQLTLDTTRIGQPSDDPGPVAADSSPGVLLNYDVYASDARDGSQLSAGTELRVFGIGTGVLSNTALLRTWQARSPDEDQNSRWQRDSVRLDTRWDFAFPASAVSVTVGDTLTGFLDWSRPVRIGGLQIGRNFALQPYRITTPTPAFLGEVAVPSAVELYVNGLRQYQGQLPTGPFEMTTLPGISGAGTAQVVITDAFGRSRTLDFPFYATQRLLAAGLSDWSLAAGRVRQDYGLRSFAYYPDTVASANLRYGANDRLTLEAHAEGGGGLRNAGIGGAWLLGMAGVLSGSHVRSQLGDRAGGQTTFAYSWQPGPLNLSLDSQRTHGDYRDVASLYGPLPPLRTDRALVGYLSQSAGSFNLSYLRLDQADPDVAPARYAGAFWSRTFERGWSASVSLNQNLDAGADRSLSVGVLVPLGRDRQLSVAAQRQPEGQDLLMDVSRPIPGDGGFGWRVQGRAGDGGGGLAEVGWLREHGRLLLGAGRFGDRRQTYAQADGALVWMGGGLFPSRRVDDAFAVVTTDGFADVPVRLENRTIGRTDARGRLLVTPLRAWQRNQLGLDPMTLPADVRIDDVSLSATPSDRAGTTVGFQLRRVRAALLVLHDSHDAPLPMGATVTGHADVDGVSAIVGYDGEAYVEGLTEDNRLRVRTDAGDCVVDFRMPGAATATIPRIGALRCLPAPEAQ</sequence>
<keyword evidence="3" id="KW-1185">Reference proteome</keyword>
<accession>A0ABS8UIB5</accession>
<dbReference type="EMBL" id="JAJQKU010000008">
    <property type="protein sequence ID" value="MCD9098804.1"/>
    <property type="molecule type" value="Genomic_DNA"/>
</dbReference>
<dbReference type="InterPro" id="IPR042186">
    <property type="entry name" value="FimD_plug_dom"/>
</dbReference>
<protein>
    <submittedName>
        <fullName evidence="2">Fimbria/pilus outer membrane usher protein</fullName>
    </submittedName>
</protein>
<dbReference type="Proteomes" id="UP001430360">
    <property type="component" value="Unassembled WGS sequence"/>
</dbReference>
<evidence type="ECO:0000313" key="3">
    <source>
        <dbReference type="Proteomes" id="UP001430360"/>
    </source>
</evidence>
<proteinExistence type="predicted"/>
<evidence type="ECO:0000313" key="2">
    <source>
        <dbReference type="EMBL" id="MCD9098804.1"/>
    </source>
</evidence>